<reference evidence="8" key="1">
    <citation type="journal article" date="2020" name="mSystems">
        <title>Genome- and Community-Level Interaction Insights into Carbon Utilization and Element Cycling Functions of Hydrothermarchaeota in Hydrothermal Sediment.</title>
        <authorList>
            <person name="Zhou Z."/>
            <person name="Liu Y."/>
            <person name="Xu W."/>
            <person name="Pan J."/>
            <person name="Luo Z.H."/>
            <person name="Li M."/>
        </authorList>
    </citation>
    <scope>NUCLEOTIDE SEQUENCE [LARGE SCALE GENOMIC DNA]</scope>
    <source>
        <strain evidence="8">SpSt-754</strain>
    </source>
</reference>
<dbReference type="Pfam" id="PF13247">
    <property type="entry name" value="Fer4_11"/>
    <property type="match status" value="1"/>
</dbReference>
<keyword evidence="3" id="KW-0479">Metal-binding</keyword>
<dbReference type="GO" id="GO:0051539">
    <property type="term" value="F:4 iron, 4 sulfur cluster binding"/>
    <property type="evidence" value="ECO:0007669"/>
    <property type="project" value="UniProtKB-KW"/>
</dbReference>
<evidence type="ECO:0000256" key="6">
    <source>
        <dbReference type="ARBA" id="ARBA00023014"/>
    </source>
</evidence>
<gene>
    <name evidence="8" type="ORF">ENV38_02600</name>
</gene>
<dbReference type="PROSITE" id="PS51379">
    <property type="entry name" value="4FE4S_FER_2"/>
    <property type="match status" value="3"/>
</dbReference>
<dbReference type="PANTHER" id="PTHR42859">
    <property type="entry name" value="OXIDOREDUCTASE"/>
    <property type="match status" value="1"/>
</dbReference>
<evidence type="ECO:0000256" key="4">
    <source>
        <dbReference type="ARBA" id="ARBA00022982"/>
    </source>
</evidence>
<dbReference type="CDD" id="cd10550">
    <property type="entry name" value="DMSOR_beta_like"/>
    <property type="match status" value="1"/>
</dbReference>
<dbReference type="Pfam" id="PF00037">
    <property type="entry name" value="Fer4"/>
    <property type="match status" value="1"/>
</dbReference>
<dbReference type="InterPro" id="IPR017896">
    <property type="entry name" value="4Fe4S_Fe-S-bd"/>
</dbReference>
<evidence type="ECO:0000256" key="1">
    <source>
        <dbReference type="ARBA" id="ARBA00022448"/>
    </source>
</evidence>
<evidence type="ECO:0000313" key="8">
    <source>
        <dbReference type="EMBL" id="HGB35782.1"/>
    </source>
</evidence>
<sequence length="153" mass="17577">MMRVLNVNYEKCTGCRLCEMACSLGHFTLFSHWFSRIRVLKGKTFFHFYPQFCTQCGDAYCVRACPTGALEKKFDLVHYDRNKCILCRQCTFACPWGLIYPDPEMQFMIKCDLCGGDPECVKVCLQDAITFVDVEEGADIKQFSNVNKMEGGR</sequence>
<keyword evidence="4" id="KW-0249">Electron transport</keyword>
<dbReference type="PANTHER" id="PTHR42859:SF10">
    <property type="entry name" value="DIMETHYLSULFOXIDE REDUCTASE CHAIN B"/>
    <property type="match status" value="1"/>
</dbReference>
<feature type="domain" description="4Fe-4S ferredoxin-type" evidence="7">
    <location>
        <begin position="75"/>
        <end position="104"/>
    </location>
</feature>
<evidence type="ECO:0000256" key="5">
    <source>
        <dbReference type="ARBA" id="ARBA00023004"/>
    </source>
</evidence>
<evidence type="ECO:0000256" key="2">
    <source>
        <dbReference type="ARBA" id="ARBA00022485"/>
    </source>
</evidence>
<protein>
    <submittedName>
        <fullName evidence="8">4Fe-4S dicluster domain-containing protein</fullName>
    </submittedName>
</protein>
<keyword evidence="5" id="KW-0408">Iron</keyword>
<dbReference type="EMBL" id="DTGD01000099">
    <property type="protein sequence ID" value="HGB35782.1"/>
    <property type="molecule type" value="Genomic_DNA"/>
</dbReference>
<comment type="caution">
    <text evidence="8">The sequence shown here is derived from an EMBL/GenBank/DDBJ whole genome shotgun (WGS) entry which is preliminary data.</text>
</comment>
<dbReference type="AlphaFoldDB" id="A0A7V3KN49"/>
<evidence type="ECO:0000256" key="3">
    <source>
        <dbReference type="ARBA" id="ARBA00022723"/>
    </source>
</evidence>
<evidence type="ECO:0000259" key="7">
    <source>
        <dbReference type="PROSITE" id="PS51379"/>
    </source>
</evidence>
<organism evidence="8">
    <name type="scientific">candidate division WOR-3 bacterium</name>
    <dbReference type="NCBI Taxonomy" id="2052148"/>
    <lineage>
        <taxon>Bacteria</taxon>
        <taxon>Bacteria division WOR-3</taxon>
    </lineage>
</organism>
<dbReference type="SUPFAM" id="SSF54862">
    <property type="entry name" value="4Fe-4S ferredoxins"/>
    <property type="match status" value="1"/>
</dbReference>
<dbReference type="PROSITE" id="PS00198">
    <property type="entry name" value="4FE4S_FER_1"/>
    <property type="match status" value="1"/>
</dbReference>
<keyword evidence="2" id="KW-0004">4Fe-4S</keyword>
<keyword evidence="1" id="KW-0813">Transport</keyword>
<dbReference type="InterPro" id="IPR017900">
    <property type="entry name" value="4Fe4S_Fe_S_CS"/>
</dbReference>
<feature type="domain" description="4Fe-4S ferredoxin-type" evidence="7">
    <location>
        <begin position="3"/>
        <end position="32"/>
    </location>
</feature>
<dbReference type="GO" id="GO:0046872">
    <property type="term" value="F:metal ion binding"/>
    <property type="evidence" value="ECO:0007669"/>
    <property type="project" value="UniProtKB-KW"/>
</dbReference>
<dbReference type="Gene3D" id="3.30.70.20">
    <property type="match status" value="2"/>
</dbReference>
<dbReference type="InterPro" id="IPR050294">
    <property type="entry name" value="RnfB_subfamily"/>
</dbReference>
<name>A0A7V3KN49_UNCW3</name>
<proteinExistence type="predicted"/>
<feature type="domain" description="4Fe-4S ferredoxin-type" evidence="7">
    <location>
        <begin position="44"/>
        <end position="71"/>
    </location>
</feature>
<accession>A0A7V3KN49</accession>
<keyword evidence="6" id="KW-0411">Iron-sulfur</keyword>